<reference evidence="1 2" key="1">
    <citation type="submission" date="2019-01" db="EMBL/GenBank/DDBJ databases">
        <authorList>
            <person name="Brito A."/>
        </authorList>
    </citation>
    <scope>NUCLEOTIDE SEQUENCE [LARGE SCALE GENOMIC DNA]</scope>
    <source>
        <strain evidence="1">1</strain>
    </source>
</reference>
<proteinExistence type="predicted"/>
<dbReference type="Proteomes" id="UP000320055">
    <property type="component" value="Unassembled WGS sequence"/>
</dbReference>
<sequence length="40" mass="4871">MKSADCEIKLQSYVYERKLVPIDLLYEYEILSFQRLVLIF</sequence>
<dbReference type="AlphaFoldDB" id="A0A563W2Q4"/>
<evidence type="ECO:0000313" key="2">
    <source>
        <dbReference type="Proteomes" id="UP000320055"/>
    </source>
</evidence>
<keyword evidence="2" id="KW-1185">Reference proteome</keyword>
<evidence type="ECO:0000313" key="1">
    <source>
        <dbReference type="EMBL" id="VEP17823.1"/>
    </source>
</evidence>
<name>A0A563W2Q4_9CYAN</name>
<accession>A0A563W2Q4</accession>
<dbReference type="EMBL" id="CAACVJ010000610">
    <property type="protein sequence ID" value="VEP17823.1"/>
    <property type="molecule type" value="Genomic_DNA"/>
</dbReference>
<protein>
    <submittedName>
        <fullName evidence="1">Uncharacterized protein</fullName>
    </submittedName>
</protein>
<organism evidence="1 2">
    <name type="scientific">Hyella patelloides LEGE 07179</name>
    <dbReference type="NCBI Taxonomy" id="945734"/>
    <lineage>
        <taxon>Bacteria</taxon>
        <taxon>Bacillati</taxon>
        <taxon>Cyanobacteriota</taxon>
        <taxon>Cyanophyceae</taxon>
        <taxon>Pleurocapsales</taxon>
        <taxon>Hyellaceae</taxon>
        <taxon>Hyella</taxon>
    </lineage>
</organism>
<gene>
    <name evidence="1" type="ORF">H1P_6480002</name>
</gene>